<sequence>MLRHLWLLALWLLGSSPALAEVRSCHASRVQSSVVSSCQAQHHETLPEIDPSTQILLLNFNLLSNISASSFPRLERLRKLSLGCQLGGSLSIGEKAFEKVANITFLDLGGNRKLSLQPTALAGLRQLEVLLLDANGLDETVLEGGYFQDLVSLKRLDLTGNQIKRLRPDSSFQGLKLLAVLQLRLNRIKTICMEDLTHLGGRHLSLLDLSSNLLSYRDPWYNHSCPSPFRNITVETLDVSSNPWDVGSAEQFFKVMAGAQIRHLKLQHSGAIGRGFGFNNLRGLSASTFSGLSQSRILSFDMSHGFLSKLGPLVFSGLPELSALRLASNQIHEIGGEAFAGLQHLWTLDLSHNLLGELNMEALQSLSSSPLLHLNLKSNHIGAIQHNALEGLRTLRTLNLQDNALSRVLSGRLPALEHLLLGQNRIKDAWGIGKLSMNLTFLDLSSNRMQDLRGLWNELRGIPALQFLNLSHNLISRCSEHQDRAMPRQSQLRVLDLSENSLNIVWNAGGCVDVFHHLDRLTALNLSRNNLQTLPEGLFQGLVSLQALDLSGNLMAMLPDGLFWDLRSLQVLGLQGNPLVTLSPSVLQPLQALAFLNLQEVSLLCHCSLQDLEAWLHSTNVTLSGGKEGVTCLVPTPPFPGMPLLFFIQSSCVQ</sequence>
<organism evidence="4 5">
    <name type="scientific">Platysternon megacephalum</name>
    <name type="common">big-headed turtle</name>
    <dbReference type="NCBI Taxonomy" id="55544"/>
    <lineage>
        <taxon>Eukaryota</taxon>
        <taxon>Metazoa</taxon>
        <taxon>Chordata</taxon>
        <taxon>Craniata</taxon>
        <taxon>Vertebrata</taxon>
        <taxon>Euteleostomi</taxon>
        <taxon>Archelosauria</taxon>
        <taxon>Testudinata</taxon>
        <taxon>Testudines</taxon>
        <taxon>Cryptodira</taxon>
        <taxon>Durocryptodira</taxon>
        <taxon>Testudinoidea</taxon>
        <taxon>Platysternidae</taxon>
        <taxon>Platysternon</taxon>
    </lineage>
</organism>
<dbReference type="Pfam" id="PF13855">
    <property type="entry name" value="LRR_8"/>
    <property type="match status" value="2"/>
</dbReference>
<dbReference type="AlphaFoldDB" id="A0A4D9ESG7"/>
<dbReference type="FunFam" id="3.80.10.10:FF:001164">
    <property type="entry name" value="GH01279p"/>
    <property type="match status" value="1"/>
</dbReference>
<keyword evidence="5" id="KW-1185">Reference proteome</keyword>
<reference evidence="4 5" key="1">
    <citation type="submission" date="2019-04" db="EMBL/GenBank/DDBJ databases">
        <title>Draft genome of the big-headed turtle Platysternon megacephalum.</title>
        <authorList>
            <person name="Gong S."/>
        </authorList>
    </citation>
    <scope>NUCLEOTIDE SEQUENCE [LARGE SCALE GENOMIC DNA]</scope>
    <source>
        <strain evidence="4">DO16091913</strain>
        <tissue evidence="4">Muscle</tissue>
    </source>
</reference>
<keyword evidence="1" id="KW-0433">Leucine-rich repeat</keyword>
<comment type="caution">
    <text evidence="4">The sequence shown here is derived from an EMBL/GenBank/DDBJ whole genome shotgun (WGS) entry which is preliminary data.</text>
</comment>
<dbReference type="EMBL" id="QXTE01000025">
    <property type="protein sequence ID" value="TFK12105.1"/>
    <property type="molecule type" value="Genomic_DNA"/>
</dbReference>
<dbReference type="InterPro" id="IPR001611">
    <property type="entry name" value="Leu-rich_rpt"/>
</dbReference>
<evidence type="ECO:0000256" key="1">
    <source>
        <dbReference type="ARBA" id="ARBA00022614"/>
    </source>
</evidence>
<gene>
    <name evidence="4" type="ORF">DR999_PMT04547</name>
</gene>
<dbReference type="PANTHER" id="PTHR24366:SF158">
    <property type="entry name" value="PLATELET GLYCOPROTEIN IB ALPHA CHAIN-LIKE-RELATED"/>
    <property type="match status" value="1"/>
</dbReference>
<evidence type="ECO:0000313" key="5">
    <source>
        <dbReference type="Proteomes" id="UP000297703"/>
    </source>
</evidence>
<evidence type="ECO:0000256" key="3">
    <source>
        <dbReference type="SAM" id="SignalP"/>
    </source>
</evidence>
<dbReference type="PANTHER" id="PTHR24366">
    <property type="entry name" value="IG(IMMUNOGLOBULIN) AND LRR(LEUCINE RICH REPEAT) DOMAINS"/>
    <property type="match status" value="1"/>
</dbReference>
<dbReference type="PROSITE" id="PS51450">
    <property type="entry name" value="LRR"/>
    <property type="match status" value="3"/>
</dbReference>
<dbReference type="Proteomes" id="UP000297703">
    <property type="component" value="Unassembled WGS sequence"/>
</dbReference>
<proteinExistence type="predicted"/>
<accession>A0A4D9ESG7</accession>
<feature type="chain" id="PRO_5020034541" evidence="3">
    <location>
        <begin position="21"/>
        <end position="654"/>
    </location>
</feature>
<dbReference type="STRING" id="55544.A0A4D9ESG7"/>
<name>A0A4D9ESG7_9SAUR</name>
<keyword evidence="3" id="KW-0732">Signal</keyword>
<evidence type="ECO:0000313" key="4">
    <source>
        <dbReference type="EMBL" id="TFK12105.1"/>
    </source>
</evidence>
<dbReference type="Gene3D" id="3.80.10.10">
    <property type="entry name" value="Ribonuclease Inhibitor"/>
    <property type="match status" value="4"/>
</dbReference>
<dbReference type="SUPFAM" id="SSF52058">
    <property type="entry name" value="L domain-like"/>
    <property type="match status" value="2"/>
</dbReference>
<dbReference type="InterPro" id="IPR032675">
    <property type="entry name" value="LRR_dom_sf"/>
</dbReference>
<dbReference type="InterPro" id="IPR003591">
    <property type="entry name" value="Leu-rich_rpt_typical-subtyp"/>
</dbReference>
<dbReference type="OrthoDB" id="2020019at2759"/>
<keyword evidence="2" id="KW-0677">Repeat</keyword>
<reference evidence="4 5" key="2">
    <citation type="submission" date="2019-04" db="EMBL/GenBank/DDBJ databases">
        <title>The genome sequence of big-headed turtle.</title>
        <authorList>
            <person name="Gong S."/>
        </authorList>
    </citation>
    <scope>NUCLEOTIDE SEQUENCE [LARGE SCALE GENOMIC DNA]</scope>
    <source>
        <strain evidence="4">DO16091913</strain>
        <tissue evidence="4">Muscle</tissue>
    </source>
</reference>
<dbReference type="FunFam" id="3.80.10.10:FF:000306">
    <property type="entry name" value="Toll-like receptor 5"/>
    <property type="match status" value="1"/>
</dbReference>
<dbReference type="Pfam" id="PF13516">
    <property type="entry name" value="LRR_6"/>
    <property type="match status" value="1"/>
</dbReference>
<evidence type="ECO:0000256" key="2">
    <source>
        <dbReference type="ARBA" id="ARBA00022737"/>
    </source>
</evidence>
<dbReference type="SMART" id="SM00369">
    <property type="entry name" value="LRR_TYP"/>
    <property type="match status" value="12"/>
</dbReference>
<protein>
    <submittedName>
        <fullName evidence="4">Activating signal cointegrator 1 complex subunit 1</fullName>
    </submittedName>
</protein>
<feature type="signal peptide" evidence="3">
    <location>
        <begin position="1"/>
        <end position="20"/>
    </location>
</feature>